<sequence length="436" mass="49423">MAPDIDENQRRVSMGHFKLVSASGSMTTTAKSAIRNRESRSSGKGYITPDALRNLHPSKFSPGNVNATTLIRQIALSLVLLNAWTIDTIKQGCHSNLELVKPEESKELWMNLDPEVKRLIDMRAPRKLYIATFEDDIMDYLDQLDDSQLLNILHESQASGLYAQMMNLRSIFCRLAKDDLKALEDPTVHYPKTHALSHFETRNDCIAHLVFQTGEERHRLHTVIQESQTLRNRIAEAYEHHALQRSDRITSRRLKRKMEALQENFRMAYHNVHNFKSKDDLVYPSQPDWWKGKGRHEDQNNGSVMNEAPPADVVDVNVVSANNTSCSTLIFLVPSTCLLCCIPVVIAWNRTSSSPGTTNDANFFQQLSIPSCKYSVLERFFGRQSSTLVSQKQPGSGHGFLRLQAPAAHLQLCQFTHVSRLVGVALFRSLPAQHRH</sequence>
<proteinExistence type="predicted"/>
<dbReference type="EMBL" id="MU004337">
    <property type="protein sequence ID" value="KAF2656364.1"/>
    <property type="molecule type" value="Genomic_DNA"/>
</dbReference>
<dbReference type="AlphaFoldDB" id="A0A6A6TCM0"/>
<evidence type="ECO:0000313" key="3">
    <source>
        <dbReference type="Proteomes" id="UP000799324"/>
    </source>
</evidence>
<evidence type="ECO:0000256" key="1">
    <source>
        <dbReference type="SAM" id="MobiDB-lite"/>
    </source>
</evidence>
<dbReference type="OrthoDB" id="3799653at2759"/>
<protein>
    <submittedName>
        <fullName evidence="2">Uncharacterized protein</fullName>
    </submittedName>
</protein>
<gene>
    <name evidence="2" type="ORF">K491DRAFT_778048</name>
</gene>
<accession>A0A6A6TCM0</accession>
<name>A0A6A6TCM0_9PLEO</name>
<organism evidence="2 3">
    <name type="scientific">Lophiostoma macrostomum CBS 122681</name>
    <dbReference type="NCBI Taxonomy" id="1314788"/>
    <lineage>
        <taxon>Eukaryota</taxon>
        <taxon>Fungi</taxon>
        <taxon>Dikarya</taxon>
        <taxon>Ascomycota</taxon>
        <taxon>Pezizomycotina</taxon>
        <taxon>Dothideomycetes</taxon>
        <taxon>Pleosporomycetidae</taxon>
        <taxon>Pleosporales</taxon>
        <taxon>Lophiostomataceae</taxon>
        <taxon>Lophiostoma</taxon>
    </lineage>
</organism>
<feature type="region of interest" description="Disordered" evidence="1">
    <location>
        <begin position="28"/>
        <end position="48"/>
    </location>
</feature>
<dbReference type="Proteomes" id="UP000799324">
    <property type="component" value="Unassembled WGS sequence"/>
</dbReference>
<keyword evidence="3" id="KW-1185">Reference proteome</keyword>
<reference evidence="2" key="1">
    <citation type="journal article" date="2020" name="Stud. Mycol.">
        <title>101 Dothideomycetes genomes: a test case for predicting lifestyles and emergence of pathogens.</title>
        <authorList>
            <person name="Haridas S."/>
            <person name="Albert R."/>
            <person name="Binder M."/>
            <person name="Bloem J."/>
            <person name="Labutti K."/>
            <person name="Salamov A."/>
            <person name="Andreopoulos B."/>
            <person name="Baker S."/>
            <person name="Barry K."/>
            <person name="Bills G."/>
            <person name="Bluhm B."/>
            <person name="Cannon C."/>
            <person name="Castanera R."/>
            <person name="Culley D."/>
            <person name="Daum C."/>
            <person name="Ezra D."/>
            <person name="Gonzalez J."/>
            <person name="Henrissat B."/>
            <person name="Kuo A."/>
            <person name="Liang C."/>
            <person name="Lipzen A."/>
            <person name="Lutzoni F."/>
            <person name="Magnuson J."/>
            <person name="Mondo S."/>
            <person name="Nolan M."/>
            <person name="Ohm R."/>
            <person name="Pangilinan J."/>
            <person name="Park H.-J."/>
            <person name="Ramirez L."/>
            <person name="Alfaro M."/>
            <person name="Sun H."/>
            <person name="Tritt A."/>
            <person name="Yoshinaga Y."/>
            <person name="Zwiers L.-H."/>
            <person name="Turgeon B."/>
            <person name="Goodwin S."/>
            <person name="Spatafora J."/>
            <person name="Crous P."/>
            <person name="Grigoriev I."/>
        </authorList>
    </citation>
    <scope>NUCLEOTIDE SEQUENCE</scope>
    <source>
        <strain evidence="2">CBS 122681</strain>
    </source>
</reference>
<evidence type="ECO:0000313" key="2">
    <source>
        <dbReference type="EMBL" id="KAF2656364.1"/>
    </source>
</evidence>